<feature type="transmembrane region" description="Helical" evidence="8">
    <location>
        <begin position="59"/>
        <end position="79"/>
    </location>
</feature>
<dbReference type="InterPro" id="IPR009315">
    <property type="entry name" value="P_starv_induced_PsiE"/>
</dbReference>
<evidence type="ECO:0000256" key="4">
    <source>
        <dbReference type="ARBA" id="ARBA00022475"/>
    </source>
</evidence>
<dbReference type="Proteomes" id="UP000216961">
    <property type="component" value="Unassembled WGS sequence"/>
</dbReference>
<gene>
    <name evidence="9" type="ORF">CHH57_05435</name>
</gene>
<dbReference type="NCBIfam" id="NF002765">
    <property type="entry name" value="PRK02833.1-3"/>
    <property type="match status" value="1"/>
</dbReference>
<comment type="caution">
    <text evidence="9">The sequence shown here is derived from an EMBL/GenBank/DDBJ whole genome shotgun (WGS) entry which is preliminary data.</text>
</comment>
<reference evidence="9 10" key="1">
    <citation type="submission" date="2017-07" db="EMBL/GenBank/DDBJ databases">
        <title>Isolation and whole genome analysis of endospore-forming bacteria from heroin.</title>
        <authorList>
            <person name="Kalinowski J."/>
            <person name="Ahrens B."/>
            <person name="Al-Dilaimi A."/>
            <person name="Winkler A."/>
            <person name="Wibberg D."/>
            <person name="Schleenbecker U."/>
            <person name="Ruckert C."/>
            <person name="Wolfel R."/>
            <person name="Grass G."/>
        </authorList>
    </citation>
    <scope>NUCLEOTIDE SEQUENCE [LARGE SCALE GENOMIC DNA]</scope>
    <source>
        <strain evidence="9 10">7521-2</strain>
    </source>
</reference>
<evidence type="ECO:0000256" key="3">
    <source>
        <dbReference type="ARBA" id="ARBA00021903"/>
    </source>
</evidence>
<keyword evidence="4" id="KW-1003">Cell membrane</keyword>
<dbReference type="InterPro" id="IPR020948">
    <property type="entry name" value="P_starv_induced_PsiE-like"/>
</dbReference>
<evidence type="ECO:0000313" key="9">
    <source>
        <dbReference type="EMBL" id="PAD84334.1"/>
    </source>
</evidence>
<evidence type="ECO:0000256" key="1">
    <source>
        <dbReference type="ARBA" id="ARBA00004429"/>
    </source>
</evidence>
<dbReference type="Pfam" id="PF06146">
    <property type="entry name" value="PsiE"/>
    <property type="match status" value="1"/>
</dbReference>
<dbReference type="PANTHER" id="PTHR37819:SF1">
    <property type="entry name" value="PROTEIN PSIE"/>
    <property type="match status" value="1"/>
</dbReference>
<feature type="transmembrane region" description="Helical" evidence="8">
    <location>
        <begin position="21"/>
        <end position="39"/>
    </location>
</feature>
<comment type="subcellular location">
    <subcellularLocation>
        <location evidence="1">Cell inner membrane</location>
        <topology evidence="1">Multi-pass membrane protein</topology>
    </subcellularLocation>
</comment>
<dbReference type="PIRSF" id="PIRSF029598">
    <property type="entry name" value="PsiE"/>
    <property type="match status" value="1"/>
</dbReference>
<evidence type="ECO:0000256" key="7">
    <source>
        <dbReference type="ARBA" id="ARBA00023136"/>
    </source>
</evidence>
<evidence type="ECO:0000256" key="6">
    <source>
        <dbReference type="ARBA" id="ARBA00022989"/>
    </source>
</evidence>
<evidence type="ECO:0000256" key="8">
    <source>
        <dbReference type="SAM" id="Phobius"/>
    </source>
</evidence>
<protein>
    <recommendedName>
        <fullName evidence="3">Protein PsiE</fullName>
    </recommendedName>
</protein>
<dbReference type="EMBL" id="NPBQ01000030">
    <property type="protein sequence ID" value="PAD84334.1"/>
    <property type="molecule type" value="Genomic_DNA"/>
</dbReference>
<proteinExistence type="inferred from homology"/>
<evidence type="ECO:0000256" key="5">
    <source>
        <dbReference type="ARBA" id="ARBA00022692"/>
    </source>
</evidence>
<dbReference type="AlphaFoldDB" id="A0AA91TUZ4"/>
<accession>A0AA91TUZ4</accession>
<name>A0AA91TUZ4_NIACI</name>
<dbReference type="PANTHER" id="PTHR37819">
    <property type="entry name" value="PROTEIN PSIE"/>
    <property type="match status" value="1"/>
</dbReference>
<evidence type="ECO:0000256" key="2">
    <source>
        <dbReference type="ARBA" id="ARBA00005632"/>
    </source>
</evidence>
<organism evidence="9 10">
    <name type="scientific">Niallia circulans</name>
    <name type="common">Bacillus circulans</name>
    <dbReference type="NCBI Taxonomy" id="1397"/>
    <lineage>
        <taxon>Bacteria</taxon>
        <taxon>Bacillati</taxon>
        <taxon>Bacillota</taxon>
        <taxon>Bacilli</taxon>
        <taxon>Bacillales</taxon>
        <taxon>Bacillaceae</taxon>
        <taxon>Niallia</taxon>
    </lineage>
</organism>
<dbReference type="RefSeq" id="WP_095329269.1">
    <property type="nucleotide sequence ID" value="NZ_NPBQ01000030.1"/>
</dbReference>
<feature type="transmembrane region" description="Helical" evidence="8">
    <location>
        <begin position="116"/>
        <end position="138"/>
    </location>
</feature>
<keyword evidence="5 8" id="KW-0812">Transmembrane</keyword>
<feature type="transmembrane region" description="Helical" evidence="8">
    <location>
        <begin position="91"/>
        <end position="110"/>
    </location>
</feature>
<keyword evidence="7 8" id="KW-0472">Membrane</keyword>
<dbReference type="GO" id="GO:0005886">
    <property type="term" value="C:plasma membrane"/>
    <property type="evidence" value="ECO:0007669"/>
    <property type="project" value="UniProtKB-SubCell"/>
</dbReference>
<sequence>MQSVRANLIKFFTQLPIFLQALLNSCLFLIGITLSLFLIKETWFIFSYVAFVTEDERDYYLFTEELLTFFLYFEFIALIIKYFDSHFHFPLRYLIYIGITAIVRLIIVEHDAPINAFWWALAILILIISLLLTNLRILKRDY</sequence>
<keyword evidence="6 8" id="KW-1133">Transmembrane helix</keyword>
<evidence type="ECO:0000313" key="10">
    <source>
        <dbReference type="Proteomes" id="UP000216961"/>
    </source>
</evidence>
<dbReference type="GO" id="GO:0016036">
    <property type="term" value="P:cellular response to phosphate starvation"/>
    <property type="evidence" value="ECO:0007669"/>
    <property type="project" value="InterPro"/>
</dbReference>
<comment type="similarity">
    <text evidence="2">Belongs to the PsiE family.</text>
</comment>